<dbReference type="Pfam" id="PF17064">
    <property type="entry name" value="QVR"/>
    <property type="match status" value="1"/>
</dbReference>
<keyword evidence="1" id="KW-0732">Signal</keyword>
<dbReference type="EMBL" id="WNWW01000676">
    <property type="protein sequence ID" value="KAF3422595.1"/>
    <property type="molecule type" value="Genomic_DNA"/>
</dbReference>
<evidence type="ECO:0000256" key="2">
    <source>
        <dbReference type="ARBA" id="ARBA00023180"/>
    </source>
</evidence>
<dbReference type="AlphaFoldDB" id="A0A833RT29"/>
<gene>
    <name evidence="3" type="ORF">E2986_01369</name>
</gene>
<evidence type="ECO:0000256" key="1">
    <source>
        <dbReference type="ARBA" id="ARBA00022729"/>
    </source>
</evidence>
<protein>
    <recommendedName>
        <fullName evidence="5">Protein quiver</fullName>
    </recommendedName>
</protein>
<keyword evidence="4" id="KW-1185">Reference proteome</keyword>
<evidence type="ECO:0008006" key="5">
    <source>
        <dbReference type="Google" id="ProtNLM"/>
    </source>
</evidence>
<dbReference type="InterPro" id="IPR031424">
    <property type="entry name" value="QVR-like"/>
</dbReference>
<evidence type="ECO:0000313" key="4">
    <source>
        <dbReference type="Proteomes" id="UP000655588"/>
    </source>
</evidence>
<reference evidence="3" key="1">
    <citation type="submission" date="2019-11" db="EMBL/GenBank/DDBJ databases">
        <title>The nuclear and mitochondrial genomes of Frieseomelitta varia - a highly eusocial stingless bee (Meliponini) with a permanently sterile worker caste.</title>
        <authorList>
            <person name="Freitas F.C.P."/>
            <person name="Lourenco A.P."/>
            <person name="Nunes F.M.F."/>
            <person name="Paschoal A.R."/>
            <person name="Abreu F.C.P."/>
            <person name="Barbin F.O."/>
            <person name="Bataglia L."/>
            <person name="Cardoso-Junior C.A.M."/>
            <person name="Cervoni M.S."/>
            <person name="Silva S.R."/>
            <person name="Dalarmi F."/>
            <person name="Del Lama M.A."/>
            <person name="Depintor T.S."/>
            <person name="Ferreira K.M."/>
            <person name="Goria P.S."/>
            <person name="Jaskot M.C."/>
            <person name="Lago D.C."/>
            <person name="Luna-Lucena D."/>
            <person name="Moda L.M."/>
            <person name="Nascimento L."/>
            <person name="Pedrino M."/>
            <person name="Rabico F.O."/>
            <person name="Sanches F.C."/>
            <person name="Santos D.E."/>
            <person name="Santos C.G."/>
            <person name="Vieira J."/>
            <person name="Lopes T.F."/>
            <person name="Barchuk A.R."/>
            <person name="Hartfelder K."/>
            <person name="Simoes Z.L.P."/>
            <person name="Bitondi M.M.G."/>
            <person name="Pinheiro D.G."/>
        </authorList>
    </citation>
    <scope>NUCLEOTIDE SEQUENCE</scope>
    <source>
        <strain evidence="3">USP_RPSP 00005682</strain>
        <tissue evidence="3">Whole individual</tissue>
    </source>
</reference>
<name>A0A833RT29_9HYME</name>
<comment type="caution">
    <text evidence="3">The sequence shown here is derived from an EMBL/GenBank/DDBJ whole genome shotgun (WGS) entry which is preliminary data.</text>
</comment>
<sequence>MNYAVATGICLIIRPAIREAIICYQCNSEYDPRCGDPFDPYSLGTVNCSFQPRLEHLNHLEPVLCRKISQRGI</sequence>
<keyword evidence="2" id="KW-0325">Glycoprotein</keyword>
<organism evidence="3 4">
    <name type="scientific">Frieseomelitta varia</name>
    <dbReference type="NCBI Taxonomy" id="561572"/>
    <lineage>
        <taxon>Eukaryota</taxon>
        <taxon>Metazoa</taxon>
        <taxon>Ecdysozoa</taxon>
        <taxon>Arthropoda</taxon>
        <taxon>Hexapoda</taxon>
        <taxon>Insecta</taxon>
        <taxon>Pterygota</taxon>
        <taxon>Neoptera</taxon>
        <taxon>Endopterygota</taxon>
        <taxon>Hymenoptera</taxon>
        <taxon>Apocrita</taxon>
        <taxon>Aculeata</taxon>
        <taxon>Apoidea</taxon>
        <taxon>Anthophila</taxon>
        <taxon>Apidae</taxon>
        <taxon>Frieseomelitta</taxon>
    </lineage>
</organism>
<dbReference type="GO" id="GO:0032222">
    <property type="term" value="P:regulation of synaptic transmission, cholinergic"/>
    <property type="evidence" value="ECO:0007669"/>
    <property type="project" value="InterPro"/>
</dbReference>
<accession>A0A833RT29</accession>
<dbReference type="Proteomes" id="UP000655588">
    <property type="component" value="Unassembled WGS sequence"/>
</dbReference>
<proteinExistence type="predicted"/>
<evidence type="ECO:0000313" key="3">
    <source>
        <dbReference type="EMBL" id="KAF3422595.1"/>
    </source>
</evidence>
<dbReference type="GO" id="GO:0030431">
    <property type="term" value="P:sleep"/>
    <property type="evidence" value="ECO:0007669"/>
    <property type="project" value="InterPro"/>
</dbReference>